<keyword evidence="2 3" id="KW-0548">Nucleotidyltransferase</keyword>
<feature type="non-terminal residue" evidence="3">
    <location>
        <position position="1"/>
    </location>
</feature>
<dbReference type="Pfam" id="PF01128">
    <property type="entry name" value="IspD"/>
    <property type="match status" value="1"/>
</dbReference>
<dbReference type="Gene3D" id="3.90.550.10">
    <property type="entry name" value="Spore Coat Polysaccharide Biosynthesis Protein SpsA, Chain A"/>
    <property type="match status" value="1"/>
</dbReference>
<sequence>VIHTVSRDYLWQCQTPQMFRFGMLKHALQHAKKNQLLVTDEASAIELQNLSVKLVAGSSSNIKITYPEDLALAAAIMQAEAFS</sequence>
<dbReference type="InterPro" id="IPR034683">
    <property type="entry name" value="IspD/TarI"/>
</dbReference>
<dbReference type="EMBL" id="JAVLSF010000089">
    <property type="protein sequence ID" value="MDR9777665.1"/>
    <property type="molecule type" value="Genomic_DNA"/>
</dbReference>
<dbReference type="InterPro" id="IPR050088">
    <property type="entry name" value="IspD/TarI_cytidylyltransf_bact"/>
</dbReference>
<name>A0AAJ2GXG4_9HYPH</name>
<proteinExistence type="predicted"/>
<dbReference type="InterPro" id="IPR029044">
    <property type="entry name" value="Nucleotide-diphossugar_trans"/>
</dbReference>
<dbReference type="PANTHER" id="PTHR32125">
    <property type="entry name" value="2-C-METHYL-D-ERYTHRITOL 4-PHOSPHATE CYTIDYLYLTRANSFERASE, CHLOROPLASTIC"/>
    <property type="match status" value="1"/>
</dbReference>
<evidence type="ECO:0000313" key="4">
    <source>
        <dbReference type="Proteomes" id="UP001268610"/>
    </source>
</evidence>
<organism evidence="3 4">
    <name type="scientific">Rhizobium hidalgonense</name>
    <dbReference type="NCBI Taxonomy" id="1538159"/>
    <lineage>
        <taxon>Bacteria</taxon>
        <taxon>Pseudomonadati</taxon>
        <taxon>Pseudomonadota</taxon>
        <taxon>Alphaproteobacteria</taxon>
        <taxon>Hyphomicrobiales</taxon>
        <taxon>Rhizobiaceae</taxon>
        <taxon>Rhizobium/Agrobacterium group</taxon>
        <taxon>Rhizobium</taxon>
    </lineage>
</organism>
<accession>A0AAJ2GXG4</accession>
<dbReference type="Proteomes" id="UP001268610">
    <property type="component" value="Unassembled WGS sequence"/>
</dbReference>
<dbReference type="AlphaFoldDB" id="A0AAJ2GXG4"/>
<keyword evidence="1" id="KW-0808">Transferase</keyword>
<dbReference type="PANTHER" id="PTHR32125:SF4">
    <property type="entry name" value="2-C-METHYL-D-ERYTHRITOL 4-PHOSPHATE CYTIDYLYLTRANSFERASE, CHLOROPLASTIC"/>
    <property type="match status" value="1"/>
</dbReference>
<dbReference type="SUPFAM" id="SSF53448">
    <property type="entry name" value="Nucleotide-diphospho-sugar transferases"/>
    <property type="match status" value="1"/>
</dbReference>
<evidence type="ECO:0000256" key="2">
    <source>
        <dbReference type="ARBA" id="ARBA00022695"/>
    </source>
</evidence>
<dbReference type="GO" id="GO:0050518">
    <property type="term" value="F:2-C-methyl-D-erythritol 4-phosphate cytidylyltransferase activity"/>
    <property type="evidence" value="ECO:0007669"/>
    <property type="project" value="TreeGrafter"/>
</dbReference>
<reference evidence="3" key="1">
    <citation type="submission" date="2023-04" db="EMBL/GenBank/DDBJ databases">
        <title>Genomic characterization of faba bean (Vicia faba) microsymbionts in Mexican soils.</title>
        <authorList>
            <person name="Rivera Orduna F.N."/>
            <person name="Guevara-Luna J."/>
            <person name="Yan J."/>
            <person name="Arroyo-Herrera I."/>
            <person name="Li Y."/>
            <person name="Vasquez-Murrieta M.S."/>
            <person name="Wang E.T."/>
        </authorList>
    </citation>
    <scope>NUCLEOTIDE SEQUENCE</scope>
    <source>
        <strain evidence="3">CH26</strain>
    </source>
</reference>
<evidence type="ECO:0000313" key="3">
    <source>
        <dbReference type="EMBL" id="MDR9777665.1"/>
    </source>
</evidence>
<gene>
    <name evidence="3" type="ORF">RJJ65_34595</name>
</gene>
<protein>
    <submittedName>
        <fullName evidence="3">2-C-methyl-D-erythritol 4-phosphate cytidylyltransferase</fullName>
    </submittedName>
</protein>
<comment type="caution">
    <text evidence="3">The sequence shown here is derived from an EMBL/GenBank/DDBJ whole genome shotgun (WGS) entry which is preliminary data.</text>
</comment>
<evidence type="ECO:0000256" key="1">
    <source>
        <dbReference type="ARBA" id="ARBA00022679"/>
    </source>
</evidence>
<dbReference type="RefSeq" id="WP_310865867.1">
    <property type="nucleotide sequence ID" value="NZ_JAVLSF010000089.1"/>
</dbReference>